<reference evidence="2" key="1">
    <citation type="submission" date="2025-08" db="UniProtKB">
        <authorList>
            <consortium name="Ensembl"/>
        </authorList>
    </citation>
    <scope>IDENTIFICATION</scope>
</reference>
<dbReference type="AlphaFoldDB" id="A0A8C7ACI6"/>
<evidence type="ECO:0000259" key="1">
    <source>
        <dbReference type="Pfam" id="PF02230"/>
    </source>
</evidence>
<dbReference type="InterPro" id="IPR029058">
    <property type="entry name" value="AB_hydrolase_fold"/>
</dbReference>
<dbReference type="Gene3D" id="3.40.50.1820">
    <property type="entry name" value="alpha/beta hydrolase"/>
    <property type="match status" value="1"/>
</dbReference>
<dbReference type="InterPro" id="IPR003140">
    <property type="entry name" value="PLipase/COase/thioEstase"/>
</dbReference>
<reference evidence="2" key="2">
    <citation type="submission" date="2025-09" db="UniProtKB">
        <authorList>
            <consortium name="Ensembl"/>
        </authorList>
    </citation>
    <scope>IDENTIFICATION</scope>
</reference>
<feature type="domain" description="Phospholipase/carboxylesterase/thioesterase" evidence="1">
    <location>
        <begin position="33"/>
        <end position="98"/>
    </location>
</feature>
<organism evidence="2 3">
    <name type="scientific">Neovison vison</name>
    <name type="common">American mink</name>
    <name type="synonym">Mustela vison</name>
    <dbReference type="NCBI Taxonomy" id="452646"/>
    <lineage>
        <taxon>Eukaryota</taxon>
        <taxon>Metazoa</taxon>
        <taxon>Chordata</taxon>
        <taxon>Craniata</taxon>
        <taxon>Vertebrata</taxon>
        <taxon>Euteleostomi</taxon>
        <taxon>Mammalia</taxon>
        <taxon>Eutheria</taxon>
        <taxon>Laurasiatheria</taxon>
        <taxon>Carnivora</taxon>
        <taxon>Caniformia</taxon>
        <taxon>Musteloidea</taxon>
        <taxon>Mustelidae</taxon>
        <taxon>Mustelinae</taxon>
        <taxon>Neogale</taxon>
    </lineage>
</organism>
<dbReference type="GO" id="GO:0016787">
    <property type="term" value="F:hydrolase activity"/>
    <property type="evidence" value="ECO:0007669"/>
    <property type="project" value="InterPro"/>
</dbReference>
<accession>A0A8C7ACI6</accession>
<evidence type="ECO:0000313" key="3">
    <source>
        <dbReference type="Proteomes" id="UP000694425"/>
    </source>
</evidence>
<evidence type="ECO:0000313" key="2">
    <source>
        <dbReference type="Ensembl" id="ENSNVIP00000005028.1"/>
    </source>
</evidence>
<dbReference type="Ensembl" id="ENSNVIT00000005929.1">
    <property type="protein sequence ID" value="ENSNVIP00000005028.1"/>
    <property type="gene ID" value="ENSNVIG00000004049.1"/>
</dbReference>
<protein>
    <recommendedName>
        <fullName evidence="1">Phospholipase/carboxylesterase/thioesterase domain-containing protein</fullName>
    </recommendedName>
</protein>
<sequence>KQSAYPSAPSPIVFPTLLKYMSTIDVCKTSHHGDTGHGRAGDLAGIRSSCIKSIYLHVPIMPVTLTLTMAMPSWFNIIGLLPDSKEGEPGVRRKCESFDRA</sequence>
<name>A0A8C7ACI6_NEOVI</name>
<dbReference type="Pfam" id="PF02230">
    <property type="entry name" value="Abhydrolase_2"/>
    <property type="match status" value="1"/>
</dbReference>
<proteinExistence type="predicted"/>
<dbReference type="Proteomes" id="UP000694425">
    <property type="component" value="Unplaced"/>
</dbReference>
<keyword evidence="3" id="KW-1185">Reference proteome</keyword>